<reference evidence="1 2" key="1">
    <citation type="submission" date="2021-05" db="EMBL/GenBank/DDBJ databases">
        <title>Novel Bacillus species.</title>
        <authorList>
            <person name="Liu G."/>
        </authorList>
    </citation>
    <scope>NUCLEOTIDE SEQUENCE [LARGE SCALE GENOMIC DNA]</scope>
    <source>
        <strain evidence="1 2">FJAT-49682</strain>
    </source>
</reference>
<evidence type="ECO:0000313" key="2">
    <source>
        <dbReference type="Proteomes" id="UP000676456"/>
    </source>
</evidence>
<name>A0A942UTW2_9BACI</name>
<gene>
    <name evidence="1" type="ORF">KHA91_13930</name>
</gene>
<protein>
    <submittedName>
        <fullName evidence="1">Uncharacterized protein</fullName>
    </submittedName>
</protein>
<dbReference type="AlphaFoldDB" id="A0A942UTW2"/>
<keyword evidence="2" id="KW-1185">Reference proteome</keyword>
<dbReference type="RefSeq" id="WP_213098825.1">
    <property type="nucleotide sequence ID" value="NZ_JAGYPN010000002.1"/>
</dbReference>
<proteinExistence type="predicted"/>
<evidence type="ECO:0000313" key="1">
    <source>
        <dbReference type="EMBL" id="MBS4223849.1"/>
    </source>
</evidence>
<accession>A0A942UTW2</accession>
<dbReference type="EMBL" id="JAGYPN010000002">
    <property type="protein sequence ID" value="MBS4223849.1"/>
    <property type="molecule type" value="Genomic_DNA"/>
</dbReference>
<organism evidence="1 2">
    <name type="scientific">Lederbergia citrea</name>
    <dbReference type="NCBI Taxonomy" id="2833581"/>
    <lineage>
        <taxon>Bacteria</taxon>
        <taxon>Bacillati</taxon>
        <taxon>Bacillota</taxon>
        <taxon>Bacilli</taxon>
        <taxon>Bacillales</taxon>
        <taxon>Bacillaceae</taxon>
        <taxon>Lederbergia</taxon>
    </lineage>
</organism>
<dbReference type="Proteomes" id="UP000676456">
    <property type="component" value="Unassembled WGS sequence"/>
</dbReference>
<sequence length="861" mass="100331">MKTDYKVKNVEYRNLDEVNFGNFWKELGLNIDFLNETKFRNIDKSFEYEIKRLKKAEVIEVSGFFLGNGNRVESAKELLDKNIPIEQKKLFLLLKECTLRKKKTIQEYIQMKTTSVEYTTELALLWSIYDQANSLLFDVVTYHYWRSRSTDTLYTYTKSPKLESLLKIATEKGFRDTLCDSLYEASGRANNYKVYSFSIINREIIFQIYKKVNDKTVPDFEQQPIRNREVKSLLFSINTDNKLLEIRDYTVKEKKAVLDYLESNFLGSLEEVIKEPFMDYNPKELKSSFLGCDQEKQKKIKVEDLIISALTFTKSLLPKSPLIHFELDNEDVMEAVNDAHSKGVVDLGDLKDIKSIRLKTSTTSRLIRTNSLDSGDVIFSLDDSSLDEDTKKEVGEKFKEKFGVPLNQPISNIYFSGGLEEKVDYLMGLNREEIFDEVTREKYRELLNEKLLLKTKMDTTYCPYCKSEFENGTEECNECEVALRVKSSEILTANSGKVLSFIRDKFKELVDFPWTEPKESNITIQGEKHTFLVLTNEDNGEEIRFFVTFKQLPQKVINRINRMVIPTVIIYVSSNEINRNRYNENCIVTKNFGYFYIMKNQDQFASFMDEIYNEFLVRSKQSSAKSGMEAFKTLKGVLIKNEEYTDKEFEDDVFAMIKDITKNSVAWGARYSGKVVPEGAFTLSYKLHGEEDRNAYTYDCKWNGNDKGYALDIGEHRKAAQYLRNMSTSDFLKDYLNGGDITAHLIISNKVNVKKVESMNNHLRTEKIRSRVKLIKLETLVRIYEMYLLNFKDIENKPNYFKKTLIGLINKDTDELTNREVEVAFKRLLHHGLMEQAPLDMRELTEDALKATDLKEMSIIK</sequence>
<comment type="caution">
    <text evidence="1">The sequence shown here is derived from an EMBL/GenBank/DDBJ whole genome shotgun (WGS) entry which is preliminary data.</text>
</comment>